<dbReference type="GeneID" id="26658853"/>
<reference evidence="3" key="1">
    <citation type="journal article" date="2016" name="Environ. Microbiol.">
        <title>The complete genome of a viable archaeum isolated from 123-million-year-old rock salt.</title>
        <authorList>
            <person name="Jaakkola S.T."/>
            <person name="Pfeiffer F."/>
            <person name="Ravantti J.J."/>
            <person name="Guo Q."/>
            <person name="Liu Y."/>
            <person name="Chen X."/>
            <person name="Ma H."/>
            <person name="Yang C."/>
            <person name="Oksanen H.M."/>
            <person name="Bamford D.H."/>
        </authorList>
    </citation>
    <scope>NUCLEOTIDE SEQUENCE</scope>
    <source>
        <strain evidence="3">JI20-1</strain>
    </source>
</reference>
<feature type="transmembrane region" description="Helical" evidence="1">
    <location>
        <begin position="124"/>
        <end position="142"/>
    </location>
</feature>
<feature type="transmembrane region" description="Helical" evidence="1">
    <location>
        <begin position="20"/>
        <end position="41"/>
    </location>
</feature>
<feature type="transmembrane region" description="Helical" evidence="1">
    <location>
        <begin position="154"/>
        <end position="174"/>
    </location>
</feature>
<dbReference type="EMBL" id="LN831302">
    <property type="protein sequence ID" value="CQH55191.1"/>
    <property type="molecule type" value="Genomic_DNA"/>
</dbReference>
<accession>A0A0U5H627</accession>
<name>A0A0U5H627_9EURY</name>
<protein>
    <submittedName>
        <fullName evidence="2">Uncharacterized protein</fullName>
    </submittedName>
</protein>
<keyword evidence="1" id="KW-0812">Transmembrane</keyword>
<proteinExistence type="predicted"/>
<organism evidence="2 3">
    <name type="scientific">Halobacterium hubeiense</name>
    <dbReference type="NCBI Taxonomy" id="1407499"/>
    <lineage>
        <taxon>Archaea</taxon>
        <taxon>Methanobacteriati</taxon>
        <taxon>Methanobacteriota</taxon>
        <taxon>Stenosarchaea group</taxon>
        <taxon>Halobacteria</taxon>
        <taxon>Halobacteriales</taxon>
        <taxon>Halobacteriaceae</taxon>
        <taxon>Halobacterium</taxon>
    </lineage>
</organism>
<keyword evidence="1" id="KW-0472">Membrane</keyword>
<evidence type="ECO:0000313" key="3">
    <source>
        <dbReference type="Proteomes" id="UP000066737"/>
    </source>
</evidence>
<dbReference type="KEGG" id="hhb:Hhub_2196"/>
<feature type="transmembrane region" description="Helical" evidence="1">
    <location>
        <begin position="93"/>
        <end position="112"/>
    </location>
</feature>
<keyword evidence="1" id="KW-1133">Transmembrane helix</keyword>
<dbReference type="STRING" id="1407499.HHUB_2196"/>
<dbReference type="AlphaFoldDB" id="A0A0U5H627"/>
<evidence type="ECO:0000313" key="2">
    <source>
        <dbReference type="EMBL" id="CQH55191.1"/>
    </source>
</evidence>
<evidence type="ECO:0000256" key="1">
    <source>
        <dbReference type="SAM" id="Phobius"/>
    </source>
</evidence>
<dbReference type="RefSeq" id="WP_059056621.1">
    <property type="nucleotide sequence ID" value="NZ_LN831302.1"/>
</dbReference>
<sequence>MISDIRRRARRSRYIDEEHLLTLAPGFVVFVTFVLDVRPLIDLLIYVVNLPFVDTISSLSLQGLVAAMVTHFLYNVTSTSFQIASSMQTKERAMIIVVGAMLIVGSAVDIVIPEFVSRLSYPGVQVLGLDIALLLYYVHALVDNWKLVNEWPHLIGALLLVFGPQFQGSFWRLLL</sequence>
<feature type="transmembrane region" description="Helical" evidence="1">
    <location>
        <begin position="61"/>
        <end position="81"/>
    </location>
</feature>
<gene>
    <name evidence="2" type="ORF">HHUB_2196</name>
</gene>
<dbReference type="Proteomes" id="UP000066737">
    <property type="component" value="Chromosome I"/>
</dbReference>
<dbReference type="OrthoDB" id="340862at2157"/>
<keyword evidence="3" id="KW-1185">Reference proteome</keyword>